<keyword evidence="2" id="KW-0699">rRNA-binding</keyword>
<accession>A0A1W1DGG0</accession>
<feature type="domain" description="Ribosomal protein L9" evidence="6">
    <location>
        <begin position="13"/>
        <end position="40"/>
    </location>
</feature>
<dbReference type="Gene3D" id="3.40.5.10">
    <property type="entry name" value="Ribosomal protein L9, N-terminal domain"/>
    <property type="match status" value="1"/>
</dbReference>
<dbReference type="GO" id="GO:0006412">
    <property type="term" value="P:translation"/>
    <property type="evidence" value="ECO:0007669"/>
    <property type="project" value="InterPro"/>
</dbReference>
<dbReference type="PANTHER" id="PTHR21368">
    <property type="entry name" value="50S RIBOSOMAL PROTEIN L9"/>
    <property type="match status" value="1"/>
</dbReference>
<dbReference type="InterPro" id="IPR009027">
    <property type="entry name" value="Ribosomal_bL9/RNase_H1_N"/>
</dbReference>
<sequence>MQVILLEKIGKLGNLGDLANVKSGYARNFLIPQGKAKPATKANMAAFETIKADLQAKEAAALKDAQAKEAAMTGVVCTIKANAGDEGKLFGSIGPADIVASLAESGHEVEKRDVHMPEAIRFVGEYEVSLTLYTDINVNIKVVVEALEEEA</sequence>
<dbReference type="InterPro" id="IPR000244">
    <property type="entry name" value="Ribosomal_bL9"/>
</dbReference>
<evidence type="ECO:0000256" key="4">
    <source>
        <dbReference type="ARBA" id="ARBA00022980"/>
    </source>
</evidence>
<dbReference type="InterPro" id="IPR020070">
    <property type="entry name" value="Ribosomal_bL9_N"/>
</dbReference>
<dbReference type="GO" id="GO:0005840">
    <property type="term" value="C:ribosome"/>
    <property type="evidence" value="ECO:0007669"/>
    <property type="project" value="UniProtKB-KW"/>
</dbReference>
<dbReference type="GO" id="GO:0003735">
    <property type="term" value="F:structural constituent of ribosome"/>
    <property type="evidence" value="ECO:0007669"/>
    <property type="project" value="InterPro"/>
</dbReference>
<evidence type="ECO:0000259" key="6">
    <source>
        <dbReference type="PROSITE" id="PS00651"/>
    </source>
</evidence>
<keyword evidence="5" id="KW-0687">Ribonucleoprotein</keyword>
<dbReference type="InterPro" id="IPR020594">
    <property type="entry name" value="Ribosomal_bL9_bac/chp"/>
</dbReference>
<evidence type="ECO:0000256" key="5">
    <source>
        <dbReference type="ARBA" id="ARBA00023274"/>
    </source>
</evidence>
<comment type="similarity">
    <text evidence="1">Belongs to the bacterial ribosomal protein bL9 family.</text>
</comment>
<dbReference type="SUPFAM" id="SSF55658">
    <property type="entry name" value="L9 N-domain-like"/>
    <property type="match status" value="1"/>
</dbReference>
<keyword evidence="4 7" id="KW-0689">Ribosomal protein</keyword>
<dbReference type="InterPro" id="IPR036935">
    <property type="entry name" value="Ribosomal_bL9_N_sf"/>
</dbReference>
<name>A0A1W1DGG0_9ZZZZ</name>
<dbReference type="SUPFAM" id="SSF55653">
    <property type="entry name" value="Ribosomal protein L9 C-domain"/>
    <property type="match status" value="1"/>
</dbReference>
<dbReference type="PROSITE" id="PS00651">
    <property type="entry name" value="RIBOSOMAL_L9"/>
    <property type="match status" value="1"/>
</dbReference>
<dbReference type="InterPro" id="IPR020069">
    <property type="entry name" value="Ribosomal_bL9_C"/>
</dbReference>
<dbReference type="Pfam" id="PF03948">
    <property type="entry name" value="Ribosomal_L9_C"/>
    <property type="match status" value="1"/>
</dbReference>
<dbReference type="InterPro" id="IPR036791">
    <property type="entry name" value="Ribosomal_bL9_C_sf"/>
</dbReference>
<protein>
    <submittedName>
        <fullName evidence="7">LSU ribosomal protein L9p</fullName>
    </submittedName>
</protein>
<evidence type="ECO:0000256" key="1">
    <source>
        <dbReference type="ARBA" id="ARBA00010605"/>
    </source>
</evidence>
<dbReference type="Pfam" id="PF01281">
    <property type="entry name" value="Ribosomal_L9_N"/>
    <property type="match status" value="1"/>
</dbReference>
<dbReference type="AlphaFoldDB" id="A0A1W1DGG0"/>
<evidence type="ECO:0000256" key="3">
    <source>
        <dbReference type="ARBA" id="ARBA00022884"/>
    </source>
</evidence>
<keyword evidence="3" id="KW-0694">RNA-binding</keyword>
<evidence type="ECO:0000256" key="2">
    <source>
        <dbReference type="ARBA" id="ARBA00022730"/>
    </source>
</evidence>
<dbReference type="Gene3D" id="3.10.430.100">
    <property type="entry name" value="Ribosomal protein L9, C-terminal domain"/>
    <property type="match status" value="1"/>
</dbReference>
<reference evidence="7" key="1">
    <citation type="submission" date="2016-10" db="EMBL/GenBank/DDBJ databases">
        <authorList>
            <person name="de Groot N.N."/>
        </authorList>
    </citation>
    <scope>NUCLEOTIDE SEQUENCE</scope>
</reference>
<dbReference type="NCBIfam" id="TIGR00158">
    <property type="entry name" value="L9"/>
    <property type="match status" value="1"/>
</dbReference>
<gene>
    <name evidence="7" type="ORF">MNB_SUP05-13-726</name>
</gene>
<evidence type="ECO:0000313" key="7">
    <source>
        <dbReference type="EMBL" id="SFV80366.1"/>
    </source>
</evidence>
<organism evidence="7">
    <name type="scientific">hydrothermal vent metagenome</name>
    <dbReference type="NCBI Taxonomy" id="652676"/>
    <lineage>
        <taxon>unclassified sequences</taxon>
        <taxon>metagenomes</taxon>
        <taxon>ecological metagenomes</taxon>
    </lineage>
</organism>
<dbReference type="GO" id="GO:0019843">
    <property type="term" value="F:rRNA binding"/>
    <property type="evidence" value="ECO:0007669"/>
    <property type="project" value="UniProtKB-KW"/>
</dbReference>
<dbReference type="HAMAP" id="MF_00503">
    <property type="entry name" value="Ribosomal_bL9"/>
    <property type="match status" value="1"/>
</dbReference>
<dbReference type="EMBL" id="FPHU01000069">
    <property type="protein sequence ID" value="SFV80366.1"/>
    <property type="molecule type" value="Genomic_DNA"/>
</dbReference>
<proteinExistence type="inferred from homology"/>
<dbReference type="GO" id="GO:1990904">
    <property type="term" value="C:ribonucleoprotein complex"/>
    <property type="evidence" value="ECO:0007669"/>
    <property type="project" value="UniProtKB-KW"/>
</dbReference>